<feature type="region of interest" description="Disordered" evidence="2">
    <location>
        <begin position="1"/>
        <end position="95"/>
    </location>
</feature>
<proteinExistence type="predicted"/>
<evidence type="ECO:0000313" key="4">
    <source>
        <dbReference type="Proteomes" id="UP000033140"/>
    </source>
</evidence>
<name>A0A0E9NQP2_SAICN</name>
<reference evidence="3 4" key="1">
    <citation type="journal article" date="2011" name="J. Gen. Appl. Microbiol.">
        <title>Draft genome sequencing of the enigmatic yeast Saitoella complicata.</title>
        <authorList>
            <person name="Nishida H."/>
            <person name="Hamamoto M."/>
            <person name="Sugiyama J."/>
        </authorList>
    </citation>
    <scope>NUCLEOTIDE SEQUENCE [LARGE SCALE GENOMIC DNA]</scope>
    <source>
        <strain evidence="3 4">NRRL Y-17804</strain>
    </source>
</reference>
<dbReference type="PANTHER" id="PTHR38120">
    <property type="entry name" value="EXPRESSED PROTEIN"/>
    <property type="match status" value="1"/>
</dbReference>
<dbReference type="OMA" id="METIYEA"/>
<dbReference type="RefSeq" id="XP_019025854.1">
    <property type="nucleotide sequence ID" value="XM_019167404.1"/>
</dbReference>
<feature type="coiled-coil region" evidence="1">
    <location>
        <begin position="247"/>
        <end position="298"/>
    </location>
</feature>
<feature type="region of interest" description="Disordered" evidence="2">
    <location>
        <begin position="400"/>
        <end position="490"/>
    </location>
</feature>
<sequence length="610" mass="65919">MSRMERSESQGSSSSTSSSPSSLRRRVSIRNSTSTDDTTYSSMPTAGVTVTPTRRLQGRAKVYDSETPSSPPYRARYGSSVKGSPRSGDEEPGAQEVVHSLREELMAAQSLISSLERTCSLLTLDLSHAEDAYSNLSDEHESLLTQFRAEKKARREEGERVRVLEEEVAGLVGVREELEGELGGVRERLQELMGRGTPRVGELKAEEGKGGDLGFAPPTPTLDSPLTFTSSMSLYTASSLSSPIHPTESATSTIEALQTELADTTQELARLSAVEDELHELQEQNARLVEEVSEYQMLLTEKTMDGSFTAGEFMSEFASSPPISPTHSTPASPTSDNMGLGLGSLANEFAEVESRQDAQRIVDLEKQVKHLTEGNKALTTYISNIIQRLLDHRFEAVLSKDEVPPPSDATIRAGEGGAGVNSAQSTPARMPPTPSTPLSPLHRSFDDTNSSPTLDSRRTKAKRFSFISRAATQPTDPRPSHARTTSEATPLSATIVHSLYRAPAPSLGSPQHRALLPAGRPRMPILPRTTVGGGVGPTEVDSTPKGQGQGLRTLRLVEQNSPPPPPPNPKRASWLGGWWNGKDIKEEEAGDGRERERTMSEGSEASSLGR</sequence>
<organism evidence="3 4">
    <name type="scientific">Saitoella complicata (strain BCRC 22490 / CBS 7301 / JCM 7358 / NBRC 10748 / NRRL Y-17804)</name>
    <dbReference type="NCBI Taxonomy" id="698492"/>
    <lineage>
        <taxon>Eukaryota</taxon>
        <taxon>Fungi</taxon>
        <taxon>Dikarya</taxon>
        <taxon>Ascomycota</taxon>
        <taxon>Taphrinomycotina</taxon>
        <taxon>Taphrinomycotina incertae sedis</taxon>
        <taxon>Saitoella</taxon>
    </lineage>
</organism>
<dbReference type="PANTHER" id="PTHR38120:SF1">
    <property type="entry name" value="M PROTEIN, SEROTYPE 2.1"/>
    <property type="match status" value="1"/>
</dbReference>
<reference evidence="3 4" key="2">
    <citation type="journal article" date="2014" name="J. Gen. Appl. Microbiol.">
        <title>The early diverging ascomycetous budding yeast Saitoella complicata has three histone deacetylases belonging to the Clr6, Hos2, and Rpd3 lineages.</title>
        <authorList>
            <person name="Nishida H."/>
            <person name="Matsumoto T."/>
            <person name="Kondo S."/>
            <person name="Hamamoto M."/>
            <person name="Yoshikawa H."/>
        </authorList>
    </citation>
    <scope>NUCLEOTIDE SEQUENCE [LARGE SCALE GENOMIC DNA]</scope>
    <source>
        <strain evidence="3 4">NRRL Y-17804</strain>
    </source>
</reference>
<evidence type="ECO:0000256" key="1">
    <source>
        <dbReference type="SAM" id="Coils"/>
    </source>
</evidence>
<dbReference type="STRING" id="698492.A0A0E9NQP2"/>
<feature type="region of interest" description="Disordered" evidence="2">
    <location>
        <begin position="530"/>
        <end position="610"/>
    </location>
</feature>
<feature type="compositionally biased region" description="Basic and acidic residues" evidence="2">
    <location>
        <begin position="201"/>
        <end position="210"/>
    </location>
</feature>
<keyword evidence="4" id="KW-1185">Reference proteome</keyword>
<evidence type="ECO:0000256" key="2">
    <source>
        <dbReference type="SAM" id="MobiDB-lite"/>
    </source>
</evidence>
<reference evidence="3 4" key="3">
    <citation type="journal article" date="2015" name="Genome Announc.">
        <title>Draft Genome Sequence of the Archiascomycetous Yeast Saitoella complicata.</title>
        <authorList>
            <person name="Yamauchi K."/>
            <person name="Kondo S."/>
            <person name="Hamamoto M."/>
            <person name="Takahashi Y."/>
            <person name="Ogura Y."/>
            <person name="Hayashi T."/>
            <person name="Nishida H."/>
        </authorList>
    </citation>
    <scope>NUCLEOTIDE SEQUENCE [LARGE SCALE GENOMIC DNA]</scope>
    <source>
        <strain evidence="3 4">NRRL Y-17804</strain>
    </source>
</reference>
<feature type="compositionally biased region" description="Low complexity" evidence="2">
    <location>
        <begin position="9"/>
        <end position="22"/>
    </location>
</feature>
<feature type="compositionally biased region" description="Polar residues" evidence="2">
    <location>
        <begin position="600"/>
        <end position="610"/>
    </location>
</feature>
<dbReference type="OrthoDB" id="2121319at2759"/>
<comment type="caution">
    <text evidence="3">The sequence shown here is derived from an EMBL/GenBank/DDBJ whole genome shotgun (WGS) entry which is preliminary data.</text>
</comment>
<feature type="compositionally biased region" description="Basic and acidic residues" evidence="2">
    <location>
        <begin position="582"/>
        <end position="599"/>
    </location>
</feature>
<evidence type="ECO:0000313" key="3">
    <source>
        <dbReference type="EMBL" id="GAO51986.1"/>
    </source>
</evidence>
<feature type="coiled-coil region" evidence="1">
    <location>
        <begin position="98"/>
        <end position="195"/>
    </location>
</feature>
<dbReference type="Proteomes" id="UP000033140">
    <property type="component" value="Unassembled WGS sequence"/>
</dbReference>
<protein>
    <submittedName>
        <fullName evidence="3">Uncharacterized protein</fullName>
    </submittedName>
</protein>
<dbReference type="EMBL" id="BACD03000056">
    <property type="protein sequence ID" value="GAO51986.1"/>
    <property type="molecule type" value="Genomic_DNA"/>
</dbReference>
<feature type="compositionally biased region" description="Low complexity" evidence="2">
    <location>
        <begin position="29"/>
        <end position="42"/>
    </location>
</feature>
<feature type="region of interest" description="Disordered" evidence="2">
    <location>
        <begin position="197"/>
        <end position="217"/>
    </location>
</feature>
<dbReference type="AlphaFoldDB" id="A0A0E9NQP2"/>
<keyword evidence="1" id="KW-0175">Coiled coil</keyword>
<accession>A0A0E9NQP2</accession>
<gene>
    <name evidence="3" type="ORF">G7K_6074-t1</name>
</gene>